<dbReference type="Pfam" id="PF03446">
    <property type="entry name" value="NAD_binding_2"/>
    <property type="match status" value="1"/>
</dbReference>
<dbReference type="GO" id="GO:0016491">
    <property type="term" value="F:oxidoreductase activity"/>
    <property type="evidence" value="ECO:0007669"/>
    <property type="project" value="UniProtKB-KW"/>
</dbReference>
<keyword evidence="6" id="KW-1185">Reference proteome</keyword>
<organism evidence="5 6">
    <name type="scientific">Corynebacterium phocae</name>
    <dbReference type="NCBI Taxonomy" id="161895"/>
    <lineage>
        <taxon>Bacteria</taxon>
        <taxon>Bacillati</taxon>
        <taxon>Actinomycetota</taxon>
        <taxon>Actinomycetes</taxon>
        <taxon>Mycobacteriales</taxon>
        <taxon>Corynebacteriaceae</taxon>
        <taxon>Corynebacterium</taxon>
    </lineage>
</organism>
<dbReference type="RefSeq" id="WP_075732665.1">
    <property type="nucleotide sequence ID" value="NZ_CP009249.1"/>
</dbReference>
<reference evidence="5 6" key="1">
    <citation type="submission" date="2014-08" db="EMBL/GenBank/DDBJ databases">
        <title>Complete genome sequence of Corynebacterium phocae M408/89/1(T)(=DSM 44612(T)), isolated from the common seal (Phoca vitulina).</title>
        <authorList>
            <person name="Ruckert C."/>
            <person name="Albersmeier A."/>
            <person name="Winkler A."/>
            <person name="Kalinowski J."/>
        </authorList>
    </citation>
    <scope>NUCLEOTIDE SEQUENCE [LARGE SCALE GENOMIC DNA]</scope>
    <source>
        <strain evidence="5 6">M408/89/1</strain>
    </source>
</reference>
<dbReference type="Gene3D" id="3.40.50.720">
    <property type="entry name" value="NAD(P)-binding Rossmann-like Domain"/>
    <property type="match status" value="1"/>
</dbReference>
<dbReference type="InterPro" id="IPR036291">
    <property type="entry name" value="NAD(P)-bd_dom_sf"/>
</dbReference>
<dbReference type="Proteomes" id="UP000185491">
    <property type="component" value="Chromosome"/>
</dbReference>
<evidence type="ECO:0000259" key="4">
    <source>
        <dbReference type="Pfam" id="PF03446"/>
    </source>
</evidence>
<dbReference type="OrthoDB" id="3185659at2"/>
<feature type="domain" description="6-phosphogluconate dehydrogenase NADP-binding" evidence="4">
    <location>
        <begin position="2"/>
        <end position="130"/>
    </location>
</feature>
<dbReference type="InterPro" id="IPR006115">
    <property type="entry name" value="6PGDH_NADP-bd"/>
</dbReference>
<evidence type="ECO:0000256" key="1">
    <source>
        <dbReference type="ARBA" id="ARBA00009080"/>
    </source>
</evidence>
<dbReference type="PANTHER" id="PTHR43580:SF2">
    <property type="entry name" value="CYTOKINE-LIKE NUCLEAR FACTOR N-PAC"/>
    <property type="match status" value="1"/>
</dbReference>
<evidence type="ECO:0000313" key="5">
    <source>
        <dbReference type="EMBL" id="APT91830.1"/>
    </source>
</evidence>
<sequence length="278" mass="29299">MKIAFLGTGRMGTELARHLINDHEVTVWNRTRDRAQHVGAPVAAAAEEAVAGAELVVSSLFGPDTVREVITKPRLIPAGMTWVDTTTVSPEVAREFATAVEGYVHAPVIGSLSPARAGELGVYVGTPDAQRRDQVLELVRPWAHPDKLKGVESAAAAATGKLLANLALVVMAEGVLEALDLGKAEGFDAGEVLDMLDITGLKFMKDMKAPFILGQRDTAPGDFTVDALAKDARLMVATADKALPAVEAGIARLAREQSAGRGDTDFSSILVNRDGPAT</sequence>
<dbReference type="InterPro" id="IPR051265">
    <property type="entry name" value="HIBADH-related_NP60_sf"/>
</dbReference>
<feature type="active site" evidence="3">
    <location>
        <position position="161"/>
    </location>
</feature>
<dbReference type="Gene3D" id="1.10.1040.10">
    <property type="entry name" value="N-(1-d-carboxylethyl)-l-norvaline Dehydrogenase, domain 2"/>
    <property type="match status" value="1"/>
</dbReference>
<comment type="similarity">
    <text evidence="1">Belongs to the HIBADH-related family.</text>
</comment>
<dbReference type="AlphaFoldDB" id="A0A1L7D152"/>
<dbReference type="InterPro" id="IPR015815">
    <property type="entry name" value="HIBADH-related"/>
</dbReference>
<evidence type="ECO:0000256" key="2">
    <source>
        <dbReference type="ARBA" id="ARBA00023002"/>
    </source>
</evidence>
<dbReference type="EMBL" id="CP009249">
    <property type="protein sequence ID" value="APT91830.1"/>
    <property type="molecule type" value="Genomic_DNA"/>
</dbReference>
<keyword evidence="2" id="KW-0560">Oxidoreductase</keyword>
<dbReference type="PANTHER" id="PTHR43580">
    <property type="entry name" value="OXIDOREDUCTASE GLYR1-RELATED"/>
    <property type="match status" value="1"/>
</dbReference>
<dbReference type="InterPro" id="IPR013328">
    <property type="entry name" value="6PGD_dom2"/>
</dbReference>
<dbReference type="KEGG" id="cpho:CPHO_01690"/>
<protein>
    <submittedName>
        <fullName evidence="5">3-hydroxyacid dehydrogenase</fullName>
    </submittedName>
</protein>
<dbReference type="InterPro" id="IPR008927">
    <property type="entry name" value="6-PGluconate_DH-like_C_sf"/>
</dbReference>
<evidence type="ECO:0000256" key="3">
    <source>
        <dbReference type="PIRSR" id="PIRSR000103-1"/>
    </source>
</evidence>
<gene>
    <name evidence="5" type="ORF">CPHO_01690</name>
</gene>
<dbReference type="STRING" id="161895.CPHO_01690"/>
<dbReference type="GO" id="GO:0050661">
    <property type="term" value="F:NADP binding"/>
    <property type="evidence" value="ECO:0007669"/>
    <property type="project" value="InterPro"/>
</dbReference>
<evidence type="ECO:0000313" key="6">
    <source>
        <dbReference type="Proteomes" id="UP000185491"/>
    </source>
</evidence>
<dbReference type="SUPFAM" id="SSF51735">
    <property type="entry name" value="NAD(P)-binding Rossmann-fold domains"/>
    <property type="match status" value="1"/>
</dbReference>
<dbReference type="SUPFAM" id="SSF48179">
    <property type="entry name" value="6-phosphogluconate dehydrogenase C-terminal domain-like"/>
    <property type="match status" value="1"/>
</dbReference>
<accession>A0A1L7D152</accession>
<dbReference type="PIRSF" id="PIRSF000103">
    <property type="entry name" value="HIBADH"/>
    <property type="match status" value="1"/>
</dbReference>
<proteinExistence type="inferred from homology"/>
<name>A0A1L7D152_9CORY</name>